<feature type="repeat" description="TPR" evidence="3">
    <location>
        <begin position="1097"/>
        <end position="1130"/>
    </location>
</feature>
<keyword evidence="4" id="KW-0732">Signal</keyword>
<evidence type="ECO:0000256" key="3">
    <source>
        <dbReference type="PROSITE-ProRule" id="PRU00339"/>
    </source>
</evidence>
<protein>
    <submittedName>
        <fullName evidence="5">Tetratricopeptide repeat protein</fullName>
    </submittedName>
</protein>
<dbReference type="Pfam" id="PF13181">
    <property type="entry name" value="TPR_8"/>
    <property type="match status" value="2"/>
</dbReference>
<dbReference type="Pfam" id="PF13365">
    <property type="entry name" value="Trypsin_2"/>
    <property type="match status" value="2"/>
</dbReference>
<feature type="repeat" description="TPR" evidence="3">
    <location>
        <begin position="1165"/>
        <end position="1198"/>
    </location>
</feature>
<feature type="repeat" description="TPR" evidence="3">
    <location>
        <begin position="1199"/>
        <end position="1232"/>
    </location>
</feature>
<dbReference type="InterPro" id="IPR050498">
    <property type="entry name" value="Ycf3"/>
</dbReference>
<feature type="repeat" description="TPR" evidence="3">
    <location>
        <begin position="724"/>
        <end position="757"/>
    </location>
</feature>
<dbReference type="GO" id="GO:0008318">
    <property type="term" value="F:protein prenyltransferase activity"/>
    <property type="evidence" value="ECO:0007669"/>
    <property type="project" value="InterPro"/>
</dbReference>
<dbReference type="PANTHER" id="PTHR44858">
    <property type="entry name" value="TETRATRICOPEPTIDE REPEAT PROTEIN 6"/>
    <property type="match status" value="1"/>
</dbReference>
<feature type="chain" id="PRO_5042896692" evidence="4">
    <location>
        <begin position="27"/>
        <end position="1301"/>
    </location>
</feature>
<keyword evidence="6" id="KW-1185">Reference proteome</keyword>
<dbReference type="SUPFAM" id="SSF48452">
    <property type="entry name" value="TPR-like"/>
    <property type="match status" value="3"/>
</dbReference>
<dbReference type="PANTHER" id="PTHR44858:SF1">
    <property type="entry name" value="UDP-N-ACETYLGLUCOSAMINE--PEPTIDE N-ACETYLGLUCOSAMINYLTRANSFERASE SPINDLY-RELATED"/>
    <property type="match status" value="1"/>
</dbReference>
<proteinExistence type="predicted"/>
<dbReference type="SUPFAM" id="SSF50494">
    <property type="entry name" value="Trypsin-like serine proteases"/>
    <property type="match status" value="2"/>
</dbReference>
<name>A0AAP5I715_9CYAN</name>
<dbReference type="EMBL" id="JAALHA020000006">
    <property type="protein sequence ID" value="MDR9896026.1"/>
    <property type="molecule type" value="Genomic_DNA"/>
</dbReference>
<feature type="repeat" description="TPR" evidence="3">
    <location>
        <begin position="1063"/>
        <end position="1096"/>
    </location>
</feature>
<evidence type="ECO:0000256" key="1">
    <source>
        <dbReference type="ARBA" id="ARBA00022737"/>
    </source>
</evidence>
<feature type="repeat" description="TPR" evidence="3">
    <location>
        <begin position="995"/>
        <end position="1028"/>
    </location>
</feature>
<organism evidence="5 6">
    <name type="scientific">Aetokthonos hydrillicola Thurmond2011</name>
    <dbReference type="NCBI Taxonomy" id="2712845"/>
    <lineage>
        <taxon>Bacteria</taxon>
        <taxon>Bacillati</taxon>
        <taxon>Cyanobacteriota</taxon>
        <taxon>Cyanophyceae</taxon>
        <taxon>Nostocales</taxon>
        <taxon>Hapalosiphonaceae</taxon>
        <taxon>Aetokthonos</taxon>
    </lineage>
</organism>
<dbReference type="Pfam" id="PF01239">
    <property type="entry name" value="PPTA"/>
    <property type="match status" value="1"/>
</dbReference>
<dbReference type="Pfam" id="PF00515">
    <property type="entry name" value="TPR_1"/>
    <property type="match status" value="1"/>
</dbReference>
<dbReference type="PROSITE" id="PS50293">
    <property type="entry name" value="TPR_REGION"/>
    <property type="match status" value="5"/>
</dbReference>
<dbReference type="InterPro" id="IPR009003">
    <property type="entry name" value="Peptidase_S1_PA"/>
</dbReference>
<feature type="repeat" description="TPR" evidence="3">
    <location>
        <begin position="758"/>
        <end position="791"/>
    </location>
</feature>
<feature type="repeat" description="TPR" evidence="3">
    <location>
        <begin position="928"/>
        <end position="961"/>
    </location>
</feature>
<feature type="repeat" description="TPR" evidence="3">
    <location>
        <begin position="1131"/>
        <end position="1164"/>
    </location>
</feature>
<dbReference type="Gene3D" id="2.40.10.10">
    <property type="entry name" value="Trypsin-like serine proteases"/>
    <property type="match status" value="4"/>
</dbReference>
<dbReference type="InterPro" id="IPR019734">
    <property type="entry name" value="TPR_rpt"/>
</dbReference>
<feature type="repeat" description="TPR" evidence="3">
    <location>
        <begin position="894"/>
        <end position="927"/>
    </location>
</feature>
<feature type="repeat" description="TPR" evidence="3">
    <location>
        <begin position="792"/>
        <end position="825"/>
    </location>
</feature>
<feature type="signal peptide" evidence="4">
    <location>
        <begin position="1"/>
        <end position="26"/>
    </location>
</feature>
<dbReference type="Pfam" id="PF13414">
    <property type="entry name" value="TPR_11"/>
    <property type="match status" value="4"/>
</dbReference>
<evidence type="ECO:0000313" key="6">
    <source>
        <dbReference type="Proteomes" id="UP000667802"/>
    </source>
</evidence>
<reference evidence="6" key="1">
    <citation type="journal article" date="2021" name="Science">
        <title>Hunting the eagle killer: A cyanobacterial neurotoxin causes vacuolar myelinopathy.</title>
        <authorList>
            <person name="Breinlinger S."/>
            <person name="Phillips T.J."/>
            <person name="Haram B.N."/>
            <person name="Mares J."/>
            <person name="Martinez Yerena J.A."/>
            <person name="Hrouzek P."/>
            <person name="Sobotka R."/>
            <person name="Henderson W.M."/>
            <person name="Schmieder P."/>
            <person name="Williams S.M."/>
            <person name="Lauderdale J.D."/>
            <person name="Wilde H.D."/>
            <person name="Gerrin W."/>
            <person name="Kust A."/>
            <person name="Washington J.W."/>
            <person name="Wagner C."/>
            <person name="Geier B."/>
            <person name="Liebeke M."/>
            <person name="Enke H."/>
            <person name="Niedermeyer T.H.J."/>
            <person name="Wilde S.B."/>
        </authorList>
    </citation>
    <scope>NUCLEOTIDE SEQUENCE [LARGE SCALE GENOMIC DNA]</scope>
    <source>
        <strain evidence="6">Thurmond2011</strain>
    </source>
</reference>
<evidence type="ECO:0000256" key="4">
    <source>
        <dbReference type="SAM" id="SignalP"/>
    </source>
</evidence>
<feature type="repeat" description="TPR" evidence="3">
    <location>
        <begin position="860"/>
        <end position="893"/>
    </location>
</feature>
<comment type="caution">
    <text evidence="5">The sequence shown here is derived from an EMBL/GenBank/DDBJ whole genome shotgun (WGS) entry which is preliminary data.</text>
</comment>
<evidence type="ECO:0000256" key="2">
    <source>
        <dbReference type="ARBA" id="ARBA00022803"/>
    </source>
</evidence>
<gene>
    <name evidence="5" type="ORF">G7B40_015850</name>
</gene>
<dbReference type="Pfam" id="PF13432">
    <property type="entry name" value="TPR_16"/>
    <property type="match status" value="1"/>
</dbReference>
<evidence type="ECO:0000313" key="5">
    <source>
        <dbReference type="EMBL" id="MDR9896026.1"/>
    </source>
</evidence>
<dbReference type="SMART" id="SM00028">
    <property type="entry name" value="TPR"/>
    <property type="match status" value="21"/>
</dbReference>
<dbReference type="InterPro" id="IPR043504">
    <property type="entry name" value="Peptidase_S1_PA_chymotrypsin"/>
</dbReference>
<feature type="repeat" description="TPR" evidence="3">
    <location>
        <begin position="1029"/>
        <end position="1062"/>
    </location>
</feature>
<keyword evidence="1" id="KW-0677">Repeat</keyword>
<dbReference type="InterPro" id="IPR011990">
    <property type="entry name" value="TPR-like_helical_dom_sf"/>
</dbReference>
<dbReference type="Proteomes" id="UP000667802">
    <property type="component" value="Unassembled WGS sequence"/>
</dbReference>
<accession>A0AAP5I715</accession>
<dbReference type="Gene3D" id="1.25.40.10">
    <property type="entry name" value="Tetratricopeptide repeat domain"/>
    <property type="match status" value="8"/>
</dbReference>
<keyword evidence="2 3" id="KW-0802">TPR repeat</keyword>
<sequence>MEKMKHYKIVAIASLSSLLMFASSYAGISQKVSNQTNSILANNTLSPEKIRQLAQAVNVKVLSNNKGGSGVLISKQGQTYTILTNAHVISTKGTHRIQTPDGNIHRATVISRGNSLSGDDLAVLQFQSQENYQVVALATNSNLSENQEVFAAGFPDDSKDLVITNGKISVLSPQPLIGGYQIGYTNEVRQGMSGGTLLNQEGKLIGINGLNNNAILNDTYTYQDGTVPNAQEIQRLKKFSFAVPIQTLAKVAPNLAVIPPEWRNRQQAVKPPVGNTLADKINNIAQQITVRIDFKSKKDNHNRESNENGSGVIIAKQGNTYYVATAGHLFKESDYQHQIITPDGKRYAVQPEKIKSERTHAVLIKFTSNKFYPIATISTYNRSAFDYINQKTKQFWVFLSGFPAGSKNSKLNPGYLQIRENFFEHIDNQDLLTYFLNDGYRLALSYSNLSQPGMSGGPLLDAMGRVIGINGGIDDEKITCANEENQEKKRCSTEIGFGYGVPSISILNLAKQTGIKEELFVSTDTLNTKDSEINALWEHPLFAIKEPLPNANEDDLFQYANKLWRIKKYSKTVDVLEQILKLNKNSYEAHYAIGLVLSNEQDKYEKALDALEKAIAIKPYHYQAWKYKSSVLNNLKRYSAALVAVDKAIEYNTDKDLSLYVLRSGILTQLKRYPEALEAINQAINIQGFDFNYFMRAYIRYLSKDYTAALADSNQLITLQPDNAKNYVLQGDIQVRLKKYQSALADYKQAINLEPDNYDAYVSRGNLYVEIKDNKAALADYKQAIIVEPDNAFAYYWRGKFHKDLKNYPAALADFNQAIKYNSNIANSYILRGAVHKELNKYQEARTDYTQAIKLEPDNANAYRLRGDVLYLLNNYQEALADLNQAIKFQPDNAESYVLRGIVRQELKDYQAALADANQAIKFQPDNSNYYVLRASVYKNLNKYKEALVDYNQAIKLQPNHLKYSLRASFHRYLKDYQAALTDYDQAIKLQPNYPNAYQQRGNVHFLLKKYQKALTDYNQAITLQSDNADNYALRGNVQVALNDYKTALADYDQAIKLQPNNSRYYVLRGNVHKELKNYQPALTDYNQAIKLQPNNVNAYYQRGDLSYLLRDYQAALTDLNRAVKIQPNDFNNYYSRGFVLKELNDYQAALVDCNQVIILQPNDAKGYYCRGVVYQKQGDDNAALSQYAQALTKDKKFAAANAKIGYIKYERGDVEEAIQEWQKAVQVNSDLTGAQLALAVVLHSRGEQQKALNMAQATLRLDKYLADVEVLKQNLWGTKLIAEGEKLLSHPKIQALRVNK</sequence>
<dbReference type="PROSITE" id="PS50005">
    <property type="entry name" value="TPR"/>
    <property type="match status" value="14"/>
</dbReference>
<dbReference type="InterPro" id="IPR002088">
    <property type="entry name" value="Prenyl_trans_a"/>
</dbReference>
<feature type="repeat" description="TPR" evidence="3">
    <location>
        <begin position="826"/>
        <end position="859"/>
    </location>
</feature>